<keyword evidence="1" id="KW-1133">Transmembrane helix</keyword>
<dbReference type="EMBL" id="OVEO01000003">
    <property type="protein sequence ID" value="SPQ94734.1"/>
    <property type="molecule type" value="Genomic_DNA"/>
</dbReference>
<keyword evidence="4" id="KW-1185">Reference proteome</keyword>
<reference evidence="3 5" key="2">
    <citation type="submission" date="2018-03" db="EMBL/GenBank/DDBJ databases">
        <authorList>
            <person name="Fogelqvist J."/>
        </authorList>
    </citation>
    <scope>NUCLEOTIDE SEQUENCE [LARGE SCALE GENOMIC DNA]</scope>
</reference>
<dbReference type="AlphaFoldDB" id="A0A0G4J4Z6"/>
<keyword evidence="1" id="KW-0472">Membrane</keyword>
<keyword evidence="1" id="KW-0812">Transmembrane</keyword>
<reference evidence="2 4" key="1">
    <citation type="submission" date="2015-02" db="EMBL/GenBank/DDBJ databases">
        <authorList>
            <person name="Chooi Y.-H."/>
        </authorList>
    </citation>
    <scope>NUCLEOTIDE SEQUENCE [LARGE SCALE GENOMIC DNA]</scope>
    <source>
        <strain evidence="2">E3</strain>
    </source>
</reference>
<protein>
    <submittedName>
        <fullName evidence="2">Uncharacterized protein</fullName>
    </submittedName>
</protein>
<organism evidence="2 4">
    <name type="scientific">Plasmodiophora brassicae</name>
    <name type="common">Clubroot disease agent</name>
    <dbReference type="NCBI Taxonomy" id="37360"/>
    <lineage>
        <taxon>Eukaryota</taxon>
        <taxon>Sar</taxon>
        <taxon>Rhizaria</taxon>
        <taxon>Endomyxa</taxon>
        <taxon>Phytomyxea</taxon>
        <taxon>Plasmodiophorida</taxon>
        <taxon>Plasmodiophoridae</taxon>
        <taxon>Plasmodiophora</taxon>
    </lineage>
</organism>
<accession>A0A0G4J4Z6</accession>
<keyword evidence="3" id="KW-0496">Mitochondrion</keyword>
<feature type="transmembrane region" description="Helical" evidence="1">
    <location>
        <begin position="44"/>
        <end position="67"/>
    </location>
</feature>
<evidence type="ECO:0000313" key="2">
    <source>
        <dbReference type="EMBL" id="CEP02600.1"/>
    </source>
</evidence>
<name>A0A0G4J4Z6_PLABS</name>
<evidence type="ECO:0000313" key="3">
    <source>
        <dbReference type="EMBL" id="SPQ94734.1"/>
    </source>
</evidence>
<dbReference type="Proteomes" id="UP000039324">
    <property type="component" value="Unassembled WGS sequence"/>
</dbReference>
<feature type="transmembrane region" description="Helical" evidence="1">
    <location>
        <begin position="12"/>
        <end position="32"/>
    </location>
</feature>
<evidence type="ECO:0000256" key="1">
    <source>
        <dbReference type="SAM" id="Phobius"/>
    </source>
</evidence>
<evidence type="ECO:0000313" key="5">
    <source>
        <dbReference type="Proteomes" id="UP000290189"/>
    </source>
</evidence>
<sequence length="91" mass="9014">MVGRASDVHVLPLLKFAVGTVCMVPATVLVLAGAQTSVSVSNGVAFAAFAAGAVLMCATASSVIGSLERVARLTKRGRRAAANGSSRVAAA</sequence>
<dbReference type="Proteomes" id="UP000290189">
    <property type="component" value="Unassembled WGS sequence"/>
</dbReference>
<geneLocation type="mitochondrion" evidence="3"/>
<dbReference type="EMBL" id="CDSF01000133">
    <property type="protein sequence ID" value="CEP02600.1"/>
    <property type="molecule type" value="Genomic_DNA"/>
</dbReference>
<evidence type="ECO:0000313" key="4">
    <source>
        <dbReference type="Proteomes" id="UP000039324"/>
    </source>
</evidence>
<proteinExistence type="predicted"/>
<gene>
    <name evidence="2" type="ORF">PBRA_002567</name>
    <name evidence="3" type="ORF">PLBR_LOCUS1949</name>
</gene>